<name>A0ABD4AB71_9BACI</name>
<sequence>MENLENQLQQAKQEIKQLKLENQKLKALLIQHNINVDASVSINKSKISKSNAEKLKERLEIFKSLFKGRTDVYAVRWESKTGKSGYIPACKFEWQKPICQKPEIKCSECSRRVLLPLTDQVIYEHLTGKKTIGLYPLLHDETCWFLAVDFDKKSWQQDVQAFITTCREQNVPAHVERSRSGNGAHVWIFFNQAIQASLARKLGNVLLAKTLEKRHEIGMDSFDRLLPSQNTMPKGGFGNLIALPLQNEPRKKGNSVFVNENFIKNRQGYPNFNRV</sequence>
<evidence type="ECO:0000259" key="2">
    <source>
        <dbReference type="Pfam" id="PF22548"/>
    </source>
</evidence>
<dbReference type="RefSeq" id="WP_052480291.1">
    <property type="nucleotide sequence ID" value="NZ_JXLT01000005.1"/>
</dbReference>
<proteinExistence type="predicted"/>
<dbReference type="AlphaFoldDB" id="A0ABD4AB71"/>
<evidence type="ECO:0000256" key="1">
    <source>
        <dbReference type="SAM" id="Coils"/>
    </source>
</evidence>
<organism evidence="3 4">
    <name type="scientific">Caldibacillus thermoamylovorans</name>
    <dbReference type="NCBI Taxonomy" id="35841"/>
    <lineage>
        <taxon>Bacteria</taxon>
        <taxon>Bacillati</taxon>
        <taxon>Bacillota</taxon>
        <taxon>Bacilli</taxon>
        <taxon>Bacillales</taxon>
        <taxon>Bacillaceae</taxon>
        <taxon>Caldibacillus</taxon>
    </lineage>
</organism>
<dbReference type="EMBL" id="JXLU01000010">
    <property type="protein sequence ID" value="KIO74239.1"/>
    <property type="molecule type" value="Genomic_DNA"/>
</dbReference>
<evidence type="ECO:0000313" key="3">
    <source>
        <dbReference type="EMBL" id="KIO74239.1"/>
    </source>
</evidence>
<protein>
    <recommendedName>
        <fullName evidence="2">TOTE conflict system primase domain-containing protein</fullName>
    </recommendedName>
</protein>
<evidence type="ECO:0000313" key="4">
    <source>
        <dbReference type="Proteomes" id="UP000032076"/>
    </source>
</evidence>
<dbReference type="Pfam" id="PF22548">
    <property type="entry name" value="AEP-TOTE"/>
    <property type="match status" value="1"/>
</dbReference>
<feature type="coiled-coil region" evidence="1">
    <location>
        <begin position="1"/>
        <end position="35"/>
    </location>
</feature>
<keyword evidence="1" id="KW-0175">Coiled coil</keyword>
<gene>
    <name evidence="3" type="ORF">B4167_0517</name>
</gene>
<dbReference type="InterPro" id="IPR054347">
    <property type="entry name" value="TOTE_primase"/>
</dbReference>
<comment type="caution">
    <text evidence="3">The sequence shown here is derived from an EMBL/GenBank/DDBJ whole genome shotgun (WGS) entry which is preliminary data.</text>
</comment>
<accession>A0ABD4AB71</accession>
<dbReference type="Proteomes" id="UP000032076">
    <property type="component" value="Unassembled WGS sequence"/>
</dbReference>
<reference evidence="3 4" key="1">
    <citation type="submission" date="2015-01" db="EMBL/GenBank/DDBJ databases">
        <title>Draft Genome Sequences of Four Bacillus thermoamylovorans Strains, Isolated From Food Products.</title>
        <authorList>
            <person name="Krawcyk A.O."/>
            <person name="Berendsen E.M."/>
            <person name="Eijlander R.T."/>
            <person name="de Jong A."/>
            <person name="Wells-Bennik M."/>
            <person name="Kuipers O.P."/>
        </authorList>
    </citation>
    <scope>NUCLEOTIDE SEQUENCE [LARGE SCALE GENOMIC DNA]</scope>
    <source>
        <strain evidence="3 4">B4167</strain>
    </source>
</reference>
<feature type="domain" description="TOTE conflict system primase" evidence="2">
    <location>
        <begin position="57"/>
        <end position="263"/>
    </location>
</feature>